<sequence>MPINWQDPTERDRLLAAVIASFDGKINCKQVAKLFGKGATYNTIEGALRGPKKMAATLQGELAAGGDSEVPPSPAKAKPRTPKKDGVKTGRITKGKKGDAKTSPVKNEIFFDDLDTGSLYTSASGAEVGGEGTMDDESV</sequence>
<evidence type="ECO:0000313" key="2">
    <source>
        <dbReference type="EMBL" id="KAF2798359.1"/>
    </source>
</evidence>
<accession>A0A6A6XPR9</accession>
<gene>
    <name evidence="2" type="ORF">K505DRAFT_108652</name>
</gene>
<dbReference type="EMBL" id="MU001785">
    <property type="protein sequence ID" value="KAF2798359.1"/>
    <property type="molecule type" value="Genomic_DNA"/>
</dbReference>
<protein>
    <submittedName>
        <fullName evidence="2">Uncharacterized protein</fullName>
    </submittedName>
</protein>
<evidence type="ECO:0000256" key="1">
    <source>
        <dbReference type="SAM" id="MobiDB-lite"/>
    </source>
</evidence>
<name>A0A6A6XPR9_9PLEO</name>
<reference evidence="2" key="1">
    <citation type="journal article" date="2020" name="Stud. Mycol.">
        <title>101 Dothideomycetes genomes: a test case for predicting lifestyles and emergence of pathogens.</title>
        <authorList>
            <person name="Haridas S."/>
            <person name="Albert R."/>
            <person name="Binder M."/>
            <person name="Bloem J."/>
            <person name="Labutti K."/>
            <person name="Salamov A."/>
            <person name="Andreopoulos B."/>
            <person name="Baker S."/>
            <person name="Barry K."/>
            <person name="Bills G."/>
            <person name="Bluhm B."/>
            <person name="Cannon C."/>
            <person name="Castanera R."/>
            <person name="Culley D."/>
            <person name="Daum C."/>
            <person name="Ezra D."/>
            <person name="Gonzalez J."/>
            <person name="Henrissat B."/>
            <person name="Kuo A."/>
            <person name="Liang C."/>
            <person name="Lipzen A."/>
            <person name="Lutzoni F."/>
            <person name="Magnuson J."/>
            <person name="Mondo S."/>
            <person name="Nolan M."/>
            <person name="Ohm R."/>
            <person name="Pangilinan J."/>
            <person name="Park H.-J."/>
            <person name="Ramirez L."/>
            <person name="Alfaro M."/>
            <person name="Sun H."/>
            <person name="Tritt A."/>
            <person name="Yoshinaga Y."/>
            <person name="Zwiers L.-H."/>
            <person name="Turgeon B."/>
            <person name="Goodwin S."/>
            <person name="Spatafora J."/>
            <person name="Crous P."/>
            <person name="Grigoriev I."/>
        </authorList>
    </citation>
    <scope>NUCLEOTIDE SEQUENCE</scope>
    <source>
        <strain evidence="2">CBS 109.77</strain>
    </source>
</reference>
<proteinExistence type="predicted"/>
<evidence type="ECO:0000313" key="3">
    <source>
        <dbReference type="Proteomes" id="UP000799757"/>
    </source>
</evidence>
<dbReference type="OrthoDB" id="4828117at2759"/>
<dbReference type="Proteomes" id="UP000799757">
    <property type="component" value="Unassembled WGS sequence"/>
</dbReference>
<dbReference type="AlphaFoldDB" id="A0A6A6XPR9"/>
<feature type="region of interest" description="Disordered" evidence="1">
    <location>
        <begin position="59"/>
        <end position="139"/>
    </location>
</feature>
<keyword evidence="3" id="KW-1185">Reference proteome</keyword>
<organism evidence="2 3">
    <name type="scientific">Melanomma pulvis-pyrius CBS 109.77</name>
    <dbReference type="NCBI Taxonomy" id="1314802"/>
    <lineage>
        <taxon>Eukaryota</taxon>
        <taxon>Fungi</taxon>
        <taxon>Dikarya</taxon>
        <taxon>Ascomycota</taxon>
        <taxon>Pezizomycotina</taxon>
        <taxon>Dothideomycetes</taxon>
        <taxon>Pleosporomycetidae</taxon>
        <taxon>Pleosporales</taxon>
        <taxon>Melanommataceae</taxon>
        <taxon>Melanomma</taxon>
    </lineage>
</organism>